<organism evidence="1 2">
    <name type="scientific">Roseibium sediminicola</name>
    <dbReference type="NCBI Taxonomy" id="2933272"/>
    <lineage>
        <taxon>Bacteria</taxon>
        <taxon>Pseudomonadati</taxon>
        <taxon>Pseudomonadota</taxon>
        <taxon>Alphaproteobacteria</taxon>
        <taxon>Hyphomicrobiales</taxon>
        <taxon>Stappiaceae</taxon>
        <taxon>Roseibium</taxon>
    </lineage>
</organism>
<evidence type="ECO:0000313" key="1">
    <source>
        <dbReference type="EMBL" id="MCK7615179.1"/>
    </source>
</evidence>
<evidence type="ECO:0000313" key="2">
    <source>
        <dbReference type="Proteomes" id="UP001431221"/>
    </source>
</evidence>
<sequence>MAVRLGKTNLVPGAVKFPDGIWVTMRRANSSDLEDAEAEAGKLIAGLIEGAETLSEFGLGESEGNDFSDLEQAFGKSQFLTLAMVFERVVSDWSGVLDEDGHPAPLSRLYIGRFLLDPIYRGEFRKSAYARLYEVISEGNGSAASPTG</sequence>
<dbReference type="Proteomes" id="UP001431221">
    <property type="component" value="Unassembled WGS sequence"/>
</dbReference>
<accession>A0ABT0H0H4</accession>
<keyword evidence="2" id="KW-1185">Reference proteome</keyword>
<protein>
    <recommendedName>
        <fullName evidence="3">Tail assembly chaperone</fullName>
    </recommendedName>
</protein>
<gene>
    <name evidence="1" type="ORF">M0H32_23690</name>
</gene>
<evidence type="ECO:0008006" key="3">
    <source>
        <dbReference type="Google" id="ProtNLM"/>
    </source>
</evidence>
<dbReference type="RefSeq" id="WP_248158236.1">
    <property type="nucleotide sequence ID" value="NZ_JALNMJ010000022.1"/>
</dbReference>
<comment type="caution">
    <text evidence="1">The sequence shown here is derived from an EMBL/GenBank/DDBJ whole genome shotgun (WGS) entry which is preliminary data.</text>
</comment>
<name>A0ABT0H0H4_9HYPH</name>
<reference evidence="1" key="1">
    <citation type="submission" date="2022-04" db="EMBL/GenBank/DDBJ databases">
        <title>Roseibium sp. CAU 1639 isolated from mud.</title>
        <authorList>
            <person name="Kim W."/>
        </authorList>
    </citation>
    <scope>NUCLEOTIDE SEQUENCE</scope>
    <source>
        <strain evidence="1">CAU 1639</strain>
    </source>
</reference>
<proteinExistence type="predicted"/>
<dbReference type="EMBL" id="JALNMJ010000022">
    <property type="protein sequence ID" value="MCK7615179.1"/>
    <property type="molecule type" value="Genomic_DNA"/>
</dbReference>